<reference evidence="3" key="1">
    <citation type="submission" date="2016-06" db="UniProtKB">
        <authorList>
            <consortium name="WormBaseParasite"/>
        </authorList>
    </citation>
    <scope>IDENTIFICATION</scope>
</reference>
<evidence type="ECO:0000313" key="3">
    <source>
        <dbReference type="WBParaSite" id="TCNE_0000770501-mRNA-1"/>
    </source>
</evidence>
<dbReference type="WBParaSite" id="TCNE_0000770501-mRNA-1">
    <property type="protein sequence ID" value="TCNE_0000770501-mRNA-1"/>
    <property type="gene ID" value="TCNE_0000770501"/>
</dbReference>
<dbReference type="AlphaFoldDB" id="A0A183UGT5"/>
<evidence type="ECO:0000313" key="1">
    <source>
        <dbReference type="EMBL" id="VDM39026.1"/>
    </source>
</evidence>
<evidence type="ECO:0000313" key="2">
    <source>
        <dbReference type="Proteomes" id="UP000050794"/>
    </source>
</evidence>
<dbReference type="EMBL" id="UYWY01019739">
    <property type="protein sequence ID" value="VDM39026.1"/>
    <property type="molecule type" value="Genomic_DNA"/>
</dbReference>
<keyword evidence="2" id="KW-1185">Reference proteome</keyword>
<dbReference type="Proteomes" id="UP000050794">
    <property type="component" value="Unassembled WGS sequence"/>
</dbReference>
<gene>
    <name evidence="1" type="ORF">TCNE_LOCUS7705</name>
</gene>
<proteinExistence type="predicted"/>
<organism evidence="2 3">
    <name type="scientific">Toxocara canis</name>
    <name type="common">Canine roundworm</name>
    <dbReference type="NCBI Taxonomy" id="6265"/>
    <lineage>
        <taxon>Eukaryota</taxon>
        <taxon>Metazoa</taxon>
        <taxon>Ecdysozoa</taxon>
        <taxon>Nematoda</taxon>
        <taxon>Chromadorea</taxon>
        <taxon>Rhabditida</taxon>
        <taxon>Spirurina</taxon>
        <taxon>Ascaridomorpha</taxon>
        <taxon>Ascaridoidea</taxon>
        <taxon>Toxocaridae</taxon>
        <taxon>Toxocara</taxon>
    </lineage>
</organism>
<sequence length="67" mass="7686">MNRNPKIKELKEQEVEMNACEEDFGIVPLLETPTAISNNQMINDCFFGSGAYAPSPLFKRHIYFIFS</sequence>
<reference evidence="1 2" key="2">
    <citation type="submission" date="2018-11" db="EMBL/GenBank/DDBJ databases">
        <authorList>
            <consortium name="Pathogen Informatics"/>
        </authorList>
    </citation>
    <scope>NUCLEOTIDE SEQUENCE [LARGE SCALE GENOMIC DNA]</scope>
</reference>
<name>A0A183UGT5_TOXCA</name>
<accession>A0A183UGT5</accession>
<protein>
    <submittedName>
        <fullName evidence="1 3">Uncharacterized protein</fullName>
    </submittedName>
</protein>